<name>A0A6C0F1L1_9ZZZZ</name>
<proteinExistence type="predicted"/>
<reference evidence="2" key="1">
    <citation type="journal article" date="2020" name="Nature">
        <title>Giant virus diversity and host interactions through global metagenomics.</title>
        <authorList>
            <person name="Schulz F."/>
            <person name="Roux S."/>
            <person name="Paez-Espino D."/>
            <person name="Jungbluth S."/>
            <person name="Walsh D.A."/>
            <person name="Denef V.J."/>
            <person name="McMahon K.D."/>
            <person name="Konstantinidis K.T."/>
            <person name="Eloe-Fadrosh E.A."/>
            <person name="Kyrpides N.C."/>
            <person name="Woyke T."/>
        </authorList>
    </citation>
    <scope>NUCLEOTIDE SEQUENCE</scope>
    <source>
        <strain evidence="2">GVMAG-M-3300009163-63</strain>
    </source>
</reference>
<feature type="compositionally biased region" description="Basic and acidic residues" evidence="1">
    <location>
        <begin position="277"/>
        <end position="301"/>
    </location>
</feature>
<dbReference type="AlphaFoldDB" id="A0A6C0F1L1"/>
<evidence type="ECO:0000256" key="1">
    <source>
        <dbReference type="SAM" id="MobiDB-lite"/>
    </source>
</evidence>
<organism evidence="2">
    <name type="scientific">viral metagenome</name>
    <dbReference type="NCBI Taxonomy" id="1070528"/>
    <lineage>
        <taxon>unclassified sequences</taxon>
        <taxon>metagenomes</taxon>
        <taxon>organismal metagenomes</taxon>
    </lineage>
</organism>
<feature type="region of interest" description="Disordered" evidence="1">
    <location>
        <begin position="252"/>
        <end position="301"/>
    </location>
</feature>
<evidence type="ECO:0000313" key="2">
    <source>
        <dbReference type="EMBL" id="QHT34543.1"/>
    </source>
</evidence>
<feature type="compositionally biased region" description="Basic and acidic residues" evidence="1">
    <location>
        <begin position="252"/>
        <end position="266"/>
    </location>
</feature>
<accession>A0A6C0F1L1</accession>
<sequence length="301" mass="34313">MNKLGNYFSTTATTATSFFKNTFSRGSEAAAKYLKFVYIGIFAYSAYSTYRFLRVRNKKELVKKELVKRELPEHVKYDNGWYAEFDELQKRLIMPTPPILLSEPPPAIQEVTPRGEILMYYNVNNKAFDYYSNNKNLPYRTLDAVARKYVCLHNVLSIYVDIREEVKKGTDKCSKKMKGAKDASASVDDPAKPTPASSIFAVYKNYKSGATAAVDSNGSVGNNSKKVILKDNVNKFIFKGRIDDYALDVKAREKKEKSSNKTKNEQQQKGGDNGGEQQHDDDKKEEINISYSEFKKRNVDR</sequence>
<dbReference type="EMBL" id="MN739001">
    <property type="protein sequence ID" value="QHT34543.1"/>
    <property type="molecule type" value="Genomic_DNA"/>
</dbReference>
<protein>
    <submittedName>
        <fullName evidence="2">Uncharacterized protein</fullName>
    </submittedName>
</protein>